<evidence type="ECO:0000313" key="1">
    <source>
        <dbReference type="EMBL" id="KAL3783685.1"/>
    </source>
</evidence>
<gene>
    <name evidence="1" type="ORF">HJC23_000094</name>
</gene>
<dbReference type="Proteomes" id="UP001516023">
    <property type="component" value="Unassembled WGS sequence"/>
</dbReference>
<comment type="caution">
    <text evidence="1">The sequence shown here is derived from an EMBL/GenBank/DDBJ whole genome shotgun (WGS) entry which is preliminary data.</text>
</comment>
<dbReference type="EMBL" id="JABMIG020000253">
    <property type="protein sequence ID" value="KAL3783685.1"/>
    <property type="molecule type" value="Genomic_DNA"/>
</dbReference>
<name>A0ABD3P670_9STRA</name>
<evidence type="ECO:0000313" key="2">
    <source>
        <dbReference type="Proteomes" id="UP001516023"/>
    </source>
</evidence>
<organism evidence="1 2">
    <name type="scientific">Cyclotella cryptica</name>
    <dbReference type="NCBI Taxonomy" id="29204"/>
    <lineage>
        <taxon>Eukaryota</taxon>
        <taxon>Sar</taxon>
        <taxon>Stramenopiles</taxon>
        <taxon>Ochrophyta</taxon>
        <taxon>Bacillariophyta</taxon>
        <taxon>Coscinodiscophyceae</taxon>
        <taxon>Thalassiosirophycidae</taxon>
        <taxon>Stephanodiscales</taxon>
        <taxon>Stephanodiscaceae</taxon>
        <taxon>Cyclotella</taxon>
    </lineage>
</organism>
<reference evidence="1 2" key="1">
    <citation type="journal article" date="2020" name="G3 (Bethesda)">
        <title>Improved Reference Genome for Cyclotella cryptica CCMP332, a Model for Cell Wall Morphogenesis, Salinity Adaptation, and Lipid Production in Diatoms (Bacillariophyta).</title>
        <authorList>
            <person name="Roberts W.R."/>
            <person name="Downey K.M."/>
            <person name="Ruck E.C."/>
            <person name="Traller J.C."/>
            <person name="Alverson A.J."/>
        </authorList>
    </citation>
    <scope>NUCLEOTIDE SEQUENCE [LARGE SCALE GENOMIC DNA]</scope>
    <source>
        <strain evidence="1 2">CCMP332</strain>
    </source>
</reference>
<proteinExistence type="predicted"/>
<protein>
    <submittedName>
        <fullName evidence="1">Uncharacterized protein</fullName>
    </submittedName>
</protein>
<keyword evidence="2" id="KW-1185">Reference proteome</keyword>
<dbReference type="AlphaFoldDB" id="A0ABD3P670"/>
<sequence length="131" mass="14613">MIIVVALREDGNFCDGKLTAMEQEEEEEAPIGSRTERCSDSCVGRVLPRPRPRRVVAMVQSEVWTGFGLRLAATASYQQQQMALSPNLAPAVAENKHPTLPSFLPTQHFNPVNLEQRGDKLQQHPTNYPTN</sequence>
<accession>A0ABD3P670</accession>